<dbReference type="AlphaFoldDB" id="A0A3D8GPD9"/>
<dbReference type="EMBL" id="QNQT01000005">
    <property type="protein sequence ID" value="RDU36353.1"/>
    <property type="molecule type" value="Genomic_DNA"/>
</dbReference>
<protein>
    <submittedName>
        <fullName evidence="2">Uncharacterized protein</fullName>
    </submittedName>
</protein>
<dbReference type="RefSeq" id="WP_115452348.1">
    <property type="nucleotide sequence ID" value="NZ_QNQT01000005.1"/>
</dbReference>
<dbReference type="PANTHER" id="PTHR12558">
    <property type="entry name" value="CELL DIVISION CYCLE 16,23,27"/>
    <property type="match status" value="1"/>
</dbReference>
<dbReference type="InterPro" id="IPR011990">
    <property type="entry name" value="TPR-like_helical_dom_sf"/>
</dbReference>
<dbReference type="SUPFAM" id="SSF48452">
    <property type="entry name" value="TPR-like"/>
    <property type="match status" value="2"/>
</dbReference>
<name>A0A3D8GPD9_9BACI</name>
<dbReference type="Gene3D" id="1.25.40.10">
    <property type="entry name" value="Tetratricopeptide repeat domain"/>
    <property type="match status" value="3"/>
</dbReference>
<dbReference type="SMART" id="SM00028">
    <property type="entry name" value="TPR"/>
    <property type="match status" value="7"/>
</dbReference>
<dbReference type="OrthoDB" id="2080803at2"/>
<dbReference type="Pfam" id="PF13176">
    <property type="entry name" value="TPR_7"/>
    <property type="match status" value="1"/>
</dbReference>
<gene>
    <name evidence="2" type="ORF">DRW41_12505</name>
</gene>
<evidence type="ECO:0000256" key="1">
    <source>
        <dbReference type="PROSITE-ProRule" id="PRU00339"/>
    </source>
</evidence>
<dbReference type="InterPro" id="IPR019734">
    <property type="entry name" value="TPR_rpt"/>
</dbReference>
<keyword evidence="1" id="KW-0802">TPR repeat</keyword>
<feature type="repeat" description="TPR" evidence="1">
    <location>
        <begin position="134"/>
        <end position="167"/>
    </location>
</feature>
<sequence length="420" mass="48173">MEKTEKIIDLLENGQHKEAIEEYNEVLKSGPPEEKFLLAERLLQYGFLQEAISLFENLLLYYPGEGEIIVLLAEAYVDNGEEEKAILLLEEIEPDDPSYGEALILLADLYQLQGLYEVSERKLLSAKKALPDETVVDFALAELYSSMGEMRKAIDYYEEVLKSEDEIAGISIHQRIADCLSASGSFEDAMPYYEKALEGKVEINTLFGCAFTALQAGYNRTAIERFQELKQLDPEYHSLYLHLARAYEIEELPDLALKTVIEGIRQDEFNKDLHFFGGKLALKLGRQDEAEQFLREAIALDPGFTEAALILNKLLLHQERYEDVIELIEAVEIVEHAEPQFHWDAALAFENLEDYVRAMESYAAAYPYFKNNENFLNDYGYFLIEEGKTADAAEVFKELLKRNPLNEEYADLVERLSQKY</sequence>
<feature type="repeat" description="TPR" evidence="1">
    <location>
        <begin position="373"/>
        <end position="406"/>
    </location>
</feature>
<dbReference type="PANTHER" id="PTHR12558:SF13">
    <property type="entry name" value="CELL DIVISION CYCLE PROTEIN 27 HOMOLOG"/>
    <property type="match status" value="1"/>
</dbReference>
<dbReference type="Pfam" id="PF14559">
    <property type="entry name" value="TPR_19"/>
    <property type="match status" value="2"/>
</dbReference>
<dbReference type="Proteomes" id="UP000257144">
    <property type="component" value="Unassembled WGS sequence"/>
</dbReference>
<accession>A0A3D8GPD9</accession>
<dbReference type="Pfam" id="PF13181">
    <property type="entry name" value="TPR_8"/>
    <property type="match status" value="2"/>
</dbReference>
<evidence type="ECO:0000313" key="3">
    <source>
        <dbReference type="Proteomes" id="UP000257144"/>
    </source>
</evidence>
<comment type="caution">
    <text evidence="2">The sequence shown here is derived from an EMBL/GenBank/DDBJ whole genome shotgun (WGS) entry which is preliminary data.</text>
</comment>
<proteinExistence type="predicted"/>
<dbReference type="PROSITE" id="PS50005">
    <property type="entry name" value="TPR"/>
    <property type="match status" value="3"/>
</dbReference>
<reference evidence="2 3" key="1">
    <citation type="submission" date="2018-07" db="EMBL/GenBank/DDBJ databases">
        <title>Bacillus sp. YLB-04 draft genome sequence.</title>
        <authorList>
            <person name="Yu L."/>
            <person name="Tang X."/>
        </authorList>
    </citation>
    <scope>NUCLEOTIDE SEQUENCE [LARGE SCALE GENOMIC DNA]</scope>
    <source>
        <strain evidence="2 3">YLB-04</strain>
    </source>
</reference>
<feature type="repeat" description="TPR" evidence="1">
    <location>
        <begin position="271"/>
        <end position="304"/>
    </location>
</feature>
<evidence type="ECO:0000313" key="2">
    <source>
        <dbReference type="EMBL" id="RDU36353.1"/>
    </source>
</evidence>
<keyword evidence="3" id="KW-1185">Reference proteome</keyword>
<organism evidence="2 3">
    <name type="scientific">Neobacillus piezotolerans</name>
    <dbReference type="NCBI Taxonomy" id="2259171"/>
    <lineage>
        <taxon>Bacteria</taxon>
        <taxon>Bacillati</taxon>
        <taxon>Bacillota</taxon>
        <taxon>Bacilli</taxon>
        <taxon>Bacillales</taxon>
        <taxon>Bacillaceae</taxon>
        <taxon>Neobacillus</taxon>
    </lineage>
</organism>